<dbReference type="InterPro" id="IPR002885">
    <property type="entry name" value="PPR_rpt"/>
</dbReference>
<keyword evidence="4" id="KW-1185">Reference proteome</keyword>
<keyword evidence="1" id="KW-0677">Repeat</keyword>
<sequence>MAPPLIKECLLRLSYEQKVSPKFLINVSTMLSVLSACAQKGDMETGEMVRSWIEEGHNSNLKFVNEMIDKARTFFDSIQENDFVSWNVMIGGYTHTSKYREVLEVFHLMLNNGMGI</sequence>
<proteinExistence type="predicted"/>
<accession>A0AAD4IY59</accession>
<evidence type="ECO:0000256" key="1">
    <source>
        <dbReference type="ARBA" id="ARBA00022737"/>
    </source>
</evidence>
<reference evidence="3 4" key="1">
    <citation type="journal article" date="2021" name="Nat. Commun.">
        <title>Incipient diploidization of the medicinal plant Perilla within 10,000 years.</title>
        <authorList>
            <person name="Zhang Y."/>
            <person name="Shen Q."/>
            <person name="Leng L."/>
            <person name="Zhang D."/>
            <person name="Chen S."/>
            <person name="Shi Y."/>
            <person name="Ning Z."/>
            <person name="Chen S."/>
        </authorList>
    </citation>
    <scope>NUCLEOTIDE SEQUENCE [LARGE SCALE GENOMIC DNA]</scope>
    <source>
        <strain evidence="4">cv. PC099</strain>
    </source>
</reference>
<dbReference type="InterPro" id="IPR046960">
    <property type="entry name" value="PPR_At4g14850-like_plant"/>
</dbReference>
<evidence type="ECO:0000256" key="2">
    <source>
        <dbReference type="PROSITE-ProRule" id="PRU00708"/>
    </source>
</evidence>
<dbReference type="PROSITE" id="PS51375">
    <property type="entry name" value="PPR"/>
    <property type="match status" value="1"/>
</dbReference>
<dbReference type="NCBIfam" id="TIGR00756">
    <property type="entry name" value="PPR"/>
    <property type="match status" value="1"/>
</dbReference>
<organism evidence="3 4">
    <name type="scientific">Perilla frutescens var. hirtella</name>
    <name type="common">Perilla citriodora</name>
    <name type="synonym">Perilla setoyensis</name>
    <dbReference type="NCBI Taxonomy" id="608512"/>
    <lineage>
        <taxon>Eukaryota</taxon>
        <taxon>Viridiplantae</taxon>
        <taxon>Streptophyta</taxon>
        <taxon>Embryophyta</taxon>
        <taxon>Tracheophyta</taxon>
        <taxon>Spermatophyta</taxon>
        <taxon>Magnoliopsida</taxon>
        <taxon>eudicotyledons</taxon>
        <taxon>Gunneridae</taxon>
        <taxon>Pentapetalae</taxon>
        <taxon>asterids</taxon>
        <taxon>lamiids</taxon>
        <taxon>Lamiales</taxon>
        <taxon>Lamiaceae</taxon>
        <taxon>Nepetoideae</taxon>
        <taxon>Elsholtzieae</taxon>
        <taxon>Perilla</taxon>
    </lineage>
</organism>
<gene>
    <name evidence="3" type="ORF">C2S53_004489</name>
</gene>
<protein>
    <recommendedName>
        <fullName evidence="5">Pentatricopeptide repeat-containing protein</fullName>
    </recommendedName>
</protein>
<evidence type="ECO:0008006" key="5">
    <source>
        <dbReference type="Google" id="ProtNLM"/>
    </source>
</evidence>
<comment type="caution">
    <text evidence="3">The sequence shown here is derived from an EMBL/GenBank/DDBJ whole genome shotgun (WGS) entry which is preliminary data.</text>
</comment>
<dbReference type="Pfam" id="PF01535">
    <property type="entry name" value="PPR"/>
    <property type="match status" value="1"/>
</dbReference>
<dbReference type="Gene3D" id="1.25.40.10">
    <property type="entry name" value="Tetratricopeptide repeat domain"/>
    <property type="match status" value="1"/>
</dbReference>
<dbReference type="EMBL" id="SDAM02000556">
    <property type="protein sequence ID" value="KAH6823753.1"/>
    <property type="molecule type" value="Genomic_DNA"/>
</dbReference>
<evidence type="ECO:0000313" key="4">
    <source>
        <dbReference type="Proteomes" id="UP001190926"/>
    </source>
</evidence>
<dbReference type="PANTHER" id="PTHR47926">
    <property type="entry name" value="PENTATRICOPEPTIDE REPEAT-CONTAINING PROTEIN"/>
    <property type="match status" value="1"/>
</dbReference>
<dbReference type="InterPro" id="IPR011990">
    <property type="entry name" value="TPR-like_helical_dom_sf"/>
</dbReference>
<dbReference type="GO" id="GO:0003723">
    <property type="term" value="F:RNA binding"/>
    <property type="evidence" value="ECO:0007669"/>
    <property type="project" value="InterPro"/>
</dbReference>
<name>A0AAD4IY59_PERFH</name>
<dbReference type="AlphaFoldDB" id="A0AAD4IY59"/>
<dbReference type="GO" id="GO:0009451">
    <property type="term" value="P:RNA modification"/>
    <property type="evidence" value="ECO:0007669"/>
    <property type="project" value="InterPro"/>
</dbReference>
<feature type="repeat" description="PPR" evidence="2">
    <location>
        <begin position="82"/>
        <end position="116"/>
    </location>
</feature>
<evidence type="ECO:0000313" key="3">
    <source>
        <dbReference type="EMBL" id="KAH6823753.1"/>
    </source>
</evidence>
<dbReference type="Proteomes" id="UP001190926">
    <property type="component" value="Unassembled WGS sequence"/>
</dbReference>
<dbReference type="PANTHER" id="PTHR47926:SF454">
    <property type="entry name" value="REPEAT-CONTAINING PROTEIN, PUTATIVE-RELATED"/>
    <property type="match status" value="1"/>
</dbReference>